<evidence type="ECO:0000256" key="2">
    <source>
        <dbReference type="ARBA" id="ARBA00008857"/>
    </source>
</evidence>
<keyword evidence="10" id="KW-1185">Reference proteome</keyword>
<dbReference type="Pfam" id="PF00589">
    <property type="entry name" value="Phage_integrase"/>
    <property type="match status" value="1"/>
</dbReference>
<feature type="domain" description="Tyr recombinase" evidence="7">
    <location>
        <begin position="155"/>
        <end position="331"/>
    </location>
</feature>
<dbReference type="PROSITE" id="PS51898">
    <property type="entry name" value="TYR_RECOMBINASE"/>
    <property type="match status" value="1"/>
</dbReference>
<gene>
    <name evidence="9" type="ORF">H8R94_03055</name>
</gene>
<dbReference type="Pfam" id="PF13495">
    <property type="entry name" value="Phage_int_SAM_4"/>
    <property type="match status" value="1"/>
</dbReference>
<evidence type="ECO:0000256" key="3">
    <source>
        <dbReference type="ARBA" id="ARBA00022908"/>
    </source>
</evidence>
<dbReference type="InterPro" id="IPR010998">
    <property type="entry name" value="Integrase_recombinase_N"/>
</dbReference>
<sequence>MEAKTILINKIITKMGPVLQSDQLDYLYNILTISLHDYDVTQEKNEIIEYDDFDRFLCEQYYASLKVEGKSPKTIDRYMEQLRLMMEWVQKPLKEINSEDIRYYLALYQQRRKIASSTLDGMRRCICAFYSWAEFAGYIDKSPARRIKQIKFQIKKEPALTSGQIEKAMINCKSIRDKAIISFMYETGARVSEVAGVKLSDIDFNERTVLIHGKGGKDRISLFTDKSAMYLEEYLMNRDLTISALFESKQKGHALSAAGIRTMVHGVGERAGIERLHPHRFRVSRITHLVDRGMPLQDVQELAGHTSINTTRGYYRNTLDNVKYSYLKAAQ</sequence>
<proteinExistence type="inferred from homology"/>
<dbReference type="EMBL" id="JACOPG010000001">
    <property type="protein sequence ID" value="MBC5685603.1"/>
    <property type="molecule type" value="Genomic_DNA"/>
</dbReference>
<evidence type="ECO:0000259" key="8">
    <source>
        <dbReference type="PROSITE" id="PS51900"/>
    </source>
</evidence>
<accession>A0ABR7GDU4</accession>
<evidence type="ECO:0000313" key="9">
    <source>
        <dbReference type="EMBL" id="MBC5685603.1"/>
    </source>
</evidence>
<dbReference type="InterPro" id="IPR004107">
    <property type="entry name" value="Integrase_SAM-like_N"/>
</dbReference>
<protein>
    <submittedName>
        <fullName evidence="9">Tyrosine-type recombinase/integrase</fullName>
    </submittedName>
</protein>
<dbReference type="PROSITE" id="PS51900">
    <property type="entry name" value="CB"/>
    <property type="match status" value="1"/>
</dbReference>
<evidence type="ECO:0000313" key="10">
    <source>
        <dbReference type="Proteomes" id="UP000643810"/>
    </source>
</evidence>
<keyword evidence="5" id="KW-0233">DNA recombination</keyword>
<dbReference type="InterPro" id="IPR011010">
    <property type="entry name" value="DNA_brk_join_enz"/>
</dbReference>
<evidence type="ECO:0000259" key="7">
    <source>
        <dbReference type="PROSITE" id="PS51898"/>
    </source>
</evidence>
<reference evidence="9 10" key="1">
    <citation type="submission" date="2020-08" db="EMBL/GenBank/DDBJ databases">
        <title>Genome public.</title>
        <authorList>
            <person name="Liu C."/>
            <person name="Sun Q."/>
        </authorList>
    </citation>
    <scope>NUCLEOTIDE SEQUENCE [LARGE SCALE GENOMIC DNA]</scope>
    <source>
        <strain evidence="9 10">NSJ-9</strain>
    </source>
</reference>
<dbReference type="InterPro" id="IPR044068">
    <property type="entry name" value="CB"/>
</dbReference>
<dbReference type="RefSeq" id="WP_186853857.1">
    <property type="nucleotide sequence ID" value="NZ_JACOPG010000001.1"/>
</dbReference>
<keyword evidence="4 6" id="KW-0238">DNA-binding</keyword>
<dbReference type="Gene3D" id="1.10.150.130">
    <property type="match status" value="1"/>
</dbReference>
<dbReference type="SUPFAM" id="SSF56349">
    <property type="entry name" value="DNA breaking-rejoining enzymes"/>
    <property type="match status" value="1"/>
</dbReference>
<dbReference type="Gene3D" id="1.10.443.10">
    <property type="entry name" value="Intergrase catalytic core"/>
    <property type="match status" value="1"/>
</dbReference>
<organism evidence="9 10">
    <name type="scientific">Roseburia lenta</name>
    <dbReference type="NCBI Taxonomy" id="2763061"/>
    <lineage>
        <taxon>Bacteria</taxon>
        <taxon>Bacillati</taxon>
        <taxon>Bacillota</taxon>
        <taxon>Clostridia</taxon>
        <taxon>Lachnospirales</taxon>
        <taxon>Lachnospiraceae</taxon>
        <taxon>Roseburia</taxon>
    </lineage>
</organism>
<dbReference type="Proteomes" id="UP000643810">
    <property type="component" value="Unassembled WGS sequence"/>
</dbReference>
<comment type="similarity">
    <text evidence="2">Belongs to the 'phage' integrase family.</text>
</comment>
<evidence type="ECO:0000256" key="6">
    <source>
        <dbReference type="PROSITE-ProRule" id="PRU01248"/>
    </source>
</evidence>
<dbReference type="PANTHER" id="PTHR30349:SF41">
    <property type="entry name" value="INTEGRASE_RECOMBINASE PROTEIN MJ0367-RELATED"/>
    <property type="match status" value="1"/>
</dbReference>
<keyword evidence="3" id="KW-0229">DNA integration</keyword>
<dbReference type="InterPro" id="IPR050090">
    <property type="entry name" value="Tyrosine_recombinase_XerCD"/>
</dbReference>
<dbReference type="PANTHER" id="PTHR30349">
    <property type="entry name" value="PHAGE INTEGRASE-RELATED"/>
    <property type="match status" value="1"/>
</dbReference>
<name>A0ABR7GDU4_9FIRM</name>
<evidence type="ECO:0000256" key="1">
    <source>
        <dbReference type="ARBA" id="ARBA00003283"/>
    </source>
</evidence>
<comment type="function">
    <text evidence="1">Site-specific tyrosine recombinase, which acts by catalyzing the cutting and rejoining of the recombining DNA molecules.</text>
</comment>
<comment type="caution">
    <text evidence="9">The sequence shown here is derived from an EMBL/GenBank/DDBJ whole genome shotgun (WGS) entry which is preliminary data.</text>
</comment>
<dbReference type="InterPro" id="IPR002104">
    <property type="entry name" value="Integrase_catalytic"/>
</dbReference>
<feature type="domain" description="Core-binding (CB)" evidence="8">
    <location>
        <begin position="52"/>
        <end position="134"/>
    </location>
</feature>
<evidence type="ECO:0000256" key="5">
    <source>
        <dbReference type="ARBA" id="ARBA00023172"/>
    </source>
</evidence>
<dbReference type="InterPro" id="IPR013762">
    <property type="entry name" value="Integrase-like_cat_sf"/>
</dbReference>
<evidence type="ECO:0000256" key="4">
    <source>
        <dbReference type="ARBA" id="ARBA00023125"/>
    </source>
</evidence>